<dbReference type="SMART" id="SM00829">
    <property type="entry name" value="PKS_ER"/>
    <property type="match status" value="1"/>
</dbReference>
<organism evidence="2 3">
    <name type="scientific">Geodermatophilus sabuli</name>
    <dbReference type="NCBI Taxonomy" id="1564158"/>
    <lineage>
        <taxon>Bacteria</taxon>
        <taxon>Bacillati</taxon>
        <taxon>Actinomycetota</taxon>
        <taxon>Actinomycetes</taxon>
        <taxon>Geodermatophilales</taxon>
        <taxon>Geodermatophilaceae</taxon>
        <taxon>Geodermatophilus</taxon>
    </lineage>
</organism>
<dbReference type="SUPFAM" id="SSF51735">
    <property type="entry name" value="NAD(P)-binding Rossmann-fold domains"/>
    <property type="match status" value="1"/>
</dbReference>
<accession>A0A285EDP2</accession>
<dbReference type="Pfam" id="PF00107">
    <property type="entry name" value="ADH_zinc_N"/>
    <property type="match status" value="1"/>
</dbReference>
<protein>
    <submittedName>
        <fullName evidence="2">NADPH2:quinone reductase</fullName>
    </submittedName>
</protein>
<dbReference type="AlphaFoldDB" id="A0A285EDP2"/>
<dbReference type="CDD" id="cd08241">
    <property type="entry name" value="QOR1"/>
    <property type="match status" value="1"/>
</dbReference>
<evidence type="ECO:0000313" key="2">
    <source>
        <dbReference type="EMBL" id="SNX97229.1"/>
    </source>
</evidence>
<keyword evidence="3" id="KW-1185">Reference proteome</keyword>
<dbReference type="GO" id="GO:0016491">
    <property type="term" value="F:oxidoreductase activity"/>
    <property type="evidence" value="ECO:0007669"/>
    <property type="project" value="InterPro"/>
</dbReference>
<dbReference type="Pfam" id="PF08240">
    <property type="entry name" value="ADH_N"/>
    <property type="match status" value="1"/>
</dbReference>
<dbReference type="OrthoDB" id="4190732at2"/>
<feature type="domain" description="Enoyl reductase (ER)" evidence="1">
    <location>
        <begin position="11"/>
        <end position="317"/>
    </location>
</feature>
<name>A0A285EDP2_9ACTN</name>
<dbReference type="Proteomes" id="UP000219514">
    <property type="component" value="Unassembled WGS sequence"/>
</dbReference>
<dbReference type="PANTHER" id="PTHR43677">
    <property type="entry name" value="SHORT-CHAIN DEHYDROGENASE/REDUCTASE"/>
    <property type="match status" value="1"/>
</dbReference>
<sequence length="326" mass="34679">MRAAVITALTGPDAVEVREVPDPVPRPGQVLVDVDFAGVVFPDVLQTRGEYQLRPELPFTPGWEVAGVVREDTGHFAAGDRVAAMPVTGGFAETVAVDADMVFPLPDDVPADKGAALPLNYLTMHFALTRRARLETGETVLVHGAAGGVGTAACQLAAAYGARVIAVVSTPDKGEVARAAGAHEVVPVDGFRDEVRRLTEGRGVDVVVDPVGGDRFTDSLRSLAREGRLVVLGFTGREIPTVKVNRLLLTNTTVMGAASAEFWRTEPGYVAQQWRDLVPLMQSGAIDPPIGSVFSLDETAAAIREIDQRRAAGRVLLRVRESTASR</sequence>
<dbReference type="InterPro" id="IPR013149">
    <property type="entry name" value="ADH-like_C"/>
</dbReference>
<evidence type="ECO:0000259" key="1">
    <source>
        <dbReference type="SMART" id="SM00829"/>
    </source>
</evidence>
<dbReference type="PANTHER" id="PTHR43677:SF4">
    <property type="entry name" value="QUINONE OXIDOREDUCTASE-LIKE PROTEIN 2"/>
    <property type="match status" value="1"/>
</dbReference>
<dbReference type="InterPro" id="IPR036291">
    <property type="entry name" value="NAD(P)-bd_dom_sf"/>
</dbReference>
<evidence type="ECO:0000313" key="3">
    <source>
        <dbReference type="Proteomes" id="UP000219514"/>
    </source>
</evidence>
<dbReference type="InterPro" id="IPR011032">
    <property type="entry name" value="GroES-like_sf"/>
</dbReference>
<dbReference type="RefSeq" id="WP_097207205.1">
    <property type="nucleotide sequence ID" value="NZ_JACHXB010000002.1"/>
</dbReference>
<dbReference type="EMBL" id="OBDO01000006">
    <property type="protein sequence ID" value="SNX97229.1"/>
    <property type="molecule type" value="Genomic_DNA"/>
</dbReference>
<dbReference type="Gene3D" id="3.90.180.10">
    <property type="entry name" value="Medium-chain alcohol dehydrogenases, catalytic domain"/>
    <property type="match status" value="1"/>
</dbReference>
<dbReference type="Gene3D" id="3.40.50.720">
    <property type="entry name" value="NAD(P)-binding Rossmann-like Domain"/>
    <property type="match status" value="1"/>
</dbReference>
<dbReference type="InterPro" id="IPR013154">
    <property type="entry name" value="ADH-like_N"/>
</dbReference>
<gene>
    <name evidence="2" type="ORF">SAMN06893097_106179</name>
</gene>
<proteinExistence type="predicted"/>
<dbReference type="SUPFAM" id="SSF50129">
    <property type="entry name" value="GroES-like"/>
    <property type="match status" value="1"/>
</dbReference>
<dbReference type="InterPro" id="IPR020843">
    <property type="entry name" value="ER"/>
</dbReference>
<reference evidence="2 3" key="1">
    <citation type="submission" date="2017-09" db="EMBL/GenBank/DDBJ databases">
        <authorList>
            <person name="Ehlers B."/>
            <person name="Leendertz F.H."/>
        </authorList>
    </citation>
    <scope>NUCLEOTIDE SEQUENCE [LARGE SCALE GENOMIC DNA]</scope>
    <source>
        <strain evidence="2 3">DSM 46844</strain>
    </source>
</reference>
<dbReference type="InterPro" id="IPR051397">
    <property type="entry name" value="Zn-ADH-like_protein"/>
</dbReference>